<evidence type="ECO:0000259" key="1">
    <source>
        <dbReference type="Pfam" id="PF06114"/>
    </source>
</evidence>
<accession>A0ABS7KW97</accession>
<proteinExistence type="predicted"/>
<dbReference type="Proteomes" id="UP001299068">
    <property type="component" value="Unassembled WGS sequence"/>
</dbReference>
<evidence type="ECO:0000313" key="3">
    <source>
        <dbReference type="Proteomes" id="UP001299068"/>
    </source>
</evidence>
<organism evidence="2 3">
    <name type="scientific">Clostridium sardiniense</name>
    <name type="common">Clostridium absonum</name>
    <dbReference type="NCBI Taxonomy" id="29369"/>
    <lineage>
        <taxon>Bacteria</taxon>
        <taxon>Bacillati</taxon>
        <taxon>Bacillota</taxon>
        <taxon>Clostridia</taxon>
        <taxon>Eubacteriales</taxon>
        <taxon>Clostridiaceae</taxon>
        <taxon>Clostridium</taxon>
    </lineage>
</organism>
<dbReference type="Pfam" id="PF06114">
    <property type="entry name" value="Peptidase_M78"/>
    <property type="match status" value="1"/>
</dbReference>
<dbReference type="EMBL" id="JAIKTU010000004">
    <property type="protein sequence ID" value="MBY0755066.1"/>
    <property type="molecule type" value="Genomic_DNA"/>
</dbReference>
<reference evidence="2 3" key="1">
    <citation type="journal article" date="2021" name="Cell Host Microbe">
        <title>in vivo commensal control of Clostridioides difficile virulence.</title>
        <authorList>
            <person name="Girinathan B.P."/>
            <person name="Dibenedetto N."/>
            <person name="Worley J.N."/>
            <person name="Peltier J."/>
            <person name="Arrieta-Ortiz M.L."/>
            <person name="Rupa Christinal Immanuel S."/>
            <person name="Lavin R."/>
            <person name="Delaney M.L."/>
            <person name="Cummins C."/>
            <person name="Hoffmann M."/>
            <person name="Luo Y."/>
            <person name="Gonzalez-Escalona N."/>
            <person name="Allard M."/>
            <person name="Onderdonk A.B."/>
            <person name="Gerber G.K."/>
            <person name="Sonenshein A.L."/>
            <person name="Baliga N."/>
            <person name="Dupuy B."/>
            <person name="Bry L."/>
        </authorList>
    </citation>
    <scope>NUCLEOTIDE SEQUENCE [LARGE SCALE GENOMIC DNA]</scope>
    <source>
        <strain evidence="2 3">DSM 599</strain>
    </source>
</reference>
<name>A0ABS7KW97_CLOSR</name>
<feature type="domain" description="IrrE N-terminal-like" evidence="1">
    <location>
        <begin position="10"/>
        <end position="118"/>
    </location>
</feature>
<comment type="caution">
    <text evidence="2">The sequence shown here is derived from an EMBL/GenBank/DDBJ whole genome shotgun (WGS) entry which is preliminary data.</text>
</comment>
<dbReference type="InterPro" id="IPR010359">
    <property type="entry name" value="IrrE_HExxH"/>
</dbReference>
<gene>
    <name evidence="2" type="ORF">K5V21_06315</name>
</gene>
<sequence length="152" mass="17820">MTYDELLIEAEQLGIIVKEIKMRTKKGRCYGNRIAINNNLNDIEKACVLAEELGHYHLTVGDILEQENNIDNYKQELIARRWGYDKKIGLIGIINAFEYGCRTKFEMSQYLHVTEEYLSEAIDYYKAKYGIMYQVDHYIIYFTPILLVGKAF</sequence>
<protein>
    <submittedName>
        <fullName evidence="2">ImmA/IrrE family metallo-endopeptidase</fullName>
    </submittedName>
</protein>
<evidence type="ECO:0000313" key="2">
    <source>
        <dbReference type="EMBL" id="MBY0755066.1"/>
    </source>
</evidence>
<keyword evidence="3" id="KW-1185">Reference proteome</keyword>
<dbReference type="RefSeq" id="WP_221860048.1">
    <property type="nucleotide sequence ID" value="NZ_JAIKTU010000004.1"/>
</dbReference>